<evidence type="ECO:0000313" key="14">
    <source>
        <dbReference type="EMBL" id="ARN85166.1"/>
    </source>
</evidence>
<evidence type="ECO:0000256" key="6">
    <source>
        <dbReference type="ARBA" id="ARBA00022967"/>
    </source>
</evidence>
<dbReference type="SMART" id="SM01003">
    <property type="entry name" value="AlaDh_PNT_N"/>
    <property type="match status" value="1"/>
</dbReference>
<comment type="function">
    <text evidence="1">The transhydrogenation between NADH and NADP is coupled to respiration and ATP hydrolysis and functions as a proton pump across the membrane.</text>
</comment>
<proteinExistence type="inferred from homology"/>
<reference evidence="14 15" key="1">
    <citation type="submission" date="2014-06" db="EMBL/GenBank/DDBJ databases">
        <title>The genome of the endonuclear symbiont Nucleicultrix amoebiphila.</title>
        <authorList>
            <person name="Schulz F."/>
            <person name="Horn M."/>
        </authorList>
    </citation>
    <scope>NUCLEOTIDE SEQUENCE [LARGE SCALE GENOMIC DNA]</scope>
    <source>
        <strain evidence="14 15">FS5</strain>
    </source>
</reference>
<evidence type="ECO:0000256" key="5">
    <source>
        <dbReference type="ARBA" id="ARBA00022857"/>
    </source>
</evidence>
<dbReference type="GO" id="GO:0006740">
    <property type="term" value="P:NADPH regeneration"/>
    <property type="evidence" value="ECO:0007669"/>
    <property type="project" value="TreeGrafter"/>
</dbReference>
<sequence>MKIAVLRERRPGEKRVAATPETVKKMIGLGASVVIEKGAGLASSYLDEAYKDSGAKIAADAASALDGADIILKVQRPVLKGEQTGTDQLEKAKKGAFILALFSPYNNTKDLKVYAKQGLTTLALELVPRITRAQTMDVLSSQTNLAGYRAVIEAAYVYDRAFPMMMTAAGTIPPAKILILGAGVAGLQAVATAKRMGAVVSAFDVRAAAREQVESLGGTFISVESDEKGEGTGGYAKEMSADYQKRQADKIKATLEKSDIAITTALIPGKTAPRLITEDMIAVMKPGSVILDMAVESGGNCALSEPGKIVEKNGVQIIGYINLPSRIARDASALYARNVLNYLTLLIDKDSKKINLNFEDEIIAATTLTHGGEVVHPNFKA</sequence>
<evidence type="ECO:0000256" key="10">
    <source>
        <dbReference type="ARBA" id="ARBA00076996"/>
    </source>
</evidence>
<name>A0A1W6N609_9PROT</name>
<protein>
    <recommendedName>
        <fullName evidence="9">NAD(P) transhydrogenase subunit alpha part 1</fullName>
        <ecNumber evidence="3">7.1.1.1</ecNumber>
    </recommendedName>
    <alternativeName>
        <fullName evidence="11">Nicotinamide nucleotide transhydrogenase subunit alpha 1</fullName>
    </alternativeName>
    <alternativeName>
        <fullName evidence="10">Pyridine nucleotide transhydrogenase subunit alpha 1</fullName>
    </alternativeName>
</protein>
<dbReference type="NCBIfam" id="NF006942">
    <property type="entry name" value="PRK09424.1"/>
    <property type="match status" value="1"/>
</dbReference>
<organism evidence="14 15">
    <name type="scientific">Candidatus Nucleicultrix amoebiphila FS5</name>
    <dbReference type="NCBI Taxonomy" id="1414854"/>
    <lineage>
        <taxon>Bacteria</taxon>
        <taxon>Pseudomonadati</taxon>
        <taxon>Pseudomonadota</taxon>
        <taxon>Alphaproteobacteria</taxon>
        <taxon>Holosporales</taxon>
        <taxon>Candidatus Nucleicultricaceae</taxon>
        <taxon>Candidatus Nucleicultrix</taxon>
    </lineage>
</organism>
<dbReference type="OrthoDB" id="9804592at2"/>
<evidence type="ECO:0000256" key="2">
    <source>
        <dbReference type="ARBA" id="ARBA00005689"/>
    </source>
</evidence>
<keyword evidence="4" id="KW-0547">Nucleotide-binding</keyword>
<evidence type="ECO:0000259" key="12">
    <source>
        <dbReference type="SMART" id="SM01002"/>
    </source>
</evidence>
<dbReference type="PANTHER" id="PTHR10160">
    <property type="entry name" value="NAD(P) TRANSHYDROGENASE"/>
    <property type="match status" value="1"/>
</dbReference>
<dbReference type="Proteomes" id="UP000237351">
    <property type="component" value="Chromosome"/>
</dbReference>
<evidence type="ECO:0000256" key="8">
    <source>
        <dbReference type="ARBA" id="ARBA00048202"/>
    </source>
</evidence>
<keyword evidence="15" id="KW-1185">Reference proteome</keyword>
<evidence type="ECO:0000256" key="11">
    <source>
        <dbReference type="ARBA" id="ARBA00084087"/>
    </source>
</evidence>
<dbReference type="FunFam" id="3.40.50.720:FF:000188">
    <property type="entry name" value="NAD(P) transhydrogenase alpha subunit 1"/>
    <property type="match status" value="1"/>
</dbReference>
<dbReference type="InterPro" id="IPR007886">
    <property type="entry name" value="AlaDH/PNT_N"/>
</dbReference>
<evidence type="ECO:0000256" key="1">
    <source>
        <dbReference type="ARBA" id="ARBA00003943"/>
    </source>
</evidence>
<dbReference type="CDD" id="cd05304">
    <property type="entry name" value="Rubrum_tdh"/>
    <property type="match status" value="1"/>
</dbReference>
<dbReference type="KEGG" id="naf:GQ61_07580"/>
<dbReference type="GO" id="GO:0050661">
    <property type="term" value="F:NADP binding"/>
    <property type="evidence" value="ECO:0007669"/>
    <property type="project" value="TreeGrafter"/>
</dbReference>
<dbReference type="InterPro" id="IPR007698">
    <property type="entry name" value="AlaDH/PNT_NAD(H)-bd"/>
</dbReference>
<feature type="domain" description="Alanine dehydrogenase/pyridine nucleotide transhydrogenase NAD(H)-binding" evidence="12">
    <location>
        <begin position="155"/>
        <end position="319"/>
    </location>
</feature>
<dbReference type="GO" id="GO:0008750">
    <property type="term" value="F:proton-translocating NAD(P)+ transhydrogenase activity"/>
    <property type="evidence" value="ECO:0007669"/>
    <property type="project" value="UniProtKB-EC"/>
</dbReference>
<dbReference type="InterPro" id="IPR036291">
    <property type="entry name" value="NAD(P)-bd_dom_sf"/>
</dbReference>
<feature type="domain" description="Alanine dehydrogenase/pyridine nucleotide transhydrogenase N-terminal" evidence="13">
    <location>
        <begin position="4"/>
        <end position="146"/>
    </location>
</feature>
<evidence type="ECO:0000313" key="15">
    <source>
        <dbReference type="Proteomes" id="UP000237351"/>
    </source>
</evidence>
<evidence type="ECO:0000256" key="3">
    <source>
        <dbReference type="ARBA" id="ARBA00012943"/>
    </source>
</evidence>
<dbReference type="SUPFAM" id="SSF51735">
    <property type="entry name" value="NAD(P)-binding Rossmann-fold domains"/>
    <property type="match status" value="1"/>
</dbReference>
<dbReference type="EC" id="7.1.1.1" evidence="3"/>
<evidence type="ECO:0000259" key="13">
    <source>
        <dbReference type="SMART" id="SM01003"/>
    </source>
</evidence>
<dbReference type="SUPFAM" id="SSF52283">
    <property type="entry name" value="Formate/glycerate dehydrogenase catalytic domain-like"/>
    <property type="match status" value="1"/>
</dbReference>
<dbReference type="PROSITE" id="PS00837">
    <property type="entry name" value="ALADH_PNT_2"/>
    <property type="match status" value="1"/>
</dbReference>
<dbReference type="PANTHER" id="PTHR10160:SF19">
    <property type="entry name" value="PROTON-TRANSLOCATING NAD(P)(+) TRANSHYDROGENASE"/>
    <property type="match status" value="1"/>
</dbReference>
<comment type="catalytic activity">
    <reaction evidence="8">
        <text>NAD(+) + NADPH + H(+)(in) = NADH + NADP(+) + H(+)(out)</text>
        <dbReference type="Rhea" id="RHEA:47992"/>
        <dbReference type="ChEBI" id="CHEBI:15378"/>
        <dbReference type="ChEBI" id="CHEBI:57540"/>
        <dbReference type="ChEBI" id="CHEBI:57783"/>
        <dbReference type="ChEBI" id="CHEBI:57945"/>
        <dbReference type="ChEBI" id="CHEBI:58349"/>
        <dbReference type="EC" id="7.1.1.1"/>
    </reaction>
</comment>
<keyword evidence="7" id="KW-0520">NAD</keyword>
<dbReference type="AlphaFoldDB" id="A0A1W6N609"/>
<comment type="similarity">
    <text evidence="2">Belongs to the AlaDH/PNT family.</text>
</comment>
<keyword evidence="5" id="KW-0521">NADP</keyword>
<accession>A0A1W6N609</accession>
<dbReference type="Gene3D" id="3.40.50.720">
    <property type="entry name" value="NAD(P)-binding Rossmann-like Domain"/>
    <property type="match status" value="2"/>
</dbReference>
<evidence type="ECO:0000256" key="4">
    <source>
        <dbReference type="ARBA" id="ARBA00022741"/>
    </source>
</evidence>
<dbReference type="EMBL" id="CP008743">
    <property type="protein sequence ID" value="ARN85166.1"/>
    <property type="molecule type" value="Genomic_DNA"/>
</dbReference>
<dbReference type="STRING" id="1414854.GQ61_07580"/>
<dbReference type="Pfam" id="PF01262">
    <property type="entry name" value="AlaDh_PNT_C"/>
    <property type="match status" value="1"/>
</dbReference>
<keyword evidence="6" id="KW-1278">Translocase</keyword>
<dbReference type="Pfam" id="PF05222">
    <property type="entry name" value="AlaDh_PNT_N"/>
    <property type="match status" value="1"/>
</dbReference>
<evidence type="ECO:0000256" key="9">
    <source>
        <dbReference type="ARBA" id="ARBA00071353"/>
    </source>
</evidence>
<dbReference type="RefSeq" id="WP_085784706.1">
    <property type="nucleotide sequence ID" value="NZ_CP008743.1"/>
</dbReference>
<dbReference type="GO" id="GO:0005886">
    <property type="term" value="C:plasma membrane"/>
    <property type="evidence" value="ECO:0007669"/>
    <property type="project" value="TreeGrafter"/>
</dbReference>
<dbReference type="GO" id="GO:0016491">
    <property type="term" value="F:oxidoreductase activity"/>
    <property type="evidence" value="ECO:0007669"/>
    <property type="project" value="InterPro"/>
</dbReference>
<dbReference type="InterPro" id="IPR008143">
    <property type="entry name" value="Ala_DH/PNT_CS2"/>
</dbReference>
<evidence type="ECO:0000256" key="7">
    <source>
        <dbReference type="ARBA" id="ARBA00023027"/>
    </source>
</evidence>
<dbReference type="SMART" id="SM01002">
    <property type="entry name" value="AlaDh_PNT_C"/>
    <property type="match status" value="1"/>
</dbReference>
<gene>
    <name evidence="14" type="ORF">GQ61_07580</name>
</gene>